<accession>A0A7I8LDU3</accession>
<dbReference type="InterPro" id="IPR011990">
    <property type="entry name" value="TPR-like_helical_dom_sf"/>
</dbReference>
<dbReference type="EMBL" id="LR746277">
    <property type="protein sequence ID" value="CAA7407806.1"/>
    <property type="molecule type" value="Genomic_DNA"/>
</dbReference>
<dbReference type="GO" id="GO:0008380">
    <property type="term" value="P:RNA splicing"/>
    <property type="evidence" value="ECO:0007669"/>
    <property type="project" value="InterPro"/>
</dbReference>
<dbReference type="AlphaFoldDB" id="A0A7I8LDU3"/>
<evidence type="ECO:0000313" key="4">
    <source>
        <dbReference type="Proteomes" id="UP000663760"/>
    </source>
</evidence>
<feature type="repeat" description="PPR" evidence="2">
    <location>
        <begin position="521"/>
        <end position="555"/>
    </location>
</feature>
<feature type="repeat" description="PPR" evidence="2">
    <location>
        <begin position="272"/>
        <end position="306"/>
    </location>
</feature>
<organism evidence="3 4">
    <name type="scientific">Spirodela intermedia</name>
    <name type="common">Intermediate duckweed</name>
    <dbReference type="NCBI Taxonomy" id="51605"/>
    <lineage>
        <taxon>Eukaryota</taxon>
        <taxon>Viridiplantae</taxon>
        <taxon>Streptophyta</taxon>
        <taxon>Embryophyta</taxon>
        <taxon>Tracheophyta</taxon>
        <taxon>Spermatophyta</taxon>
        <taxon>Magnoliopsida</taxon>
        <taxon>Liliopsida</taxon>
        <taxon>Araceae</taxon>
        <taxon>Lemnoideae</taxon>
        <taxon>Spirodela</taxon>
    </lineage>
</organism>
<gene>
    <name evidence="3" type="ORF">SI8410_14018484</name>
</gene>
<protein>
    <submittedName>
        <fullName evidence="3">Uncharacterized protein</fullName>
    </submittedName>
</protein>
<name>A0A7I8LDU3_SPIIN</name>
<proteinExistence type="predicted"/>
<dbReference type="OrthoDB" id="777957at2759"/>
<keyword evidence="4" id="KW-1185">Reference proteome</keyword>
<dbReference type="Proteomes" id="UP000663760">
    <property type="component" value="Chromosome 14"/>
</dbReference>
<dbReference type="Pfam" id="PF01535">
    <property type="entry name" value="PPR"/>
    <property type="match status" value="5"/>
</dbReference>
<evidence type="ECO:0000313" key="3">
    <source>
        <dbReference type="EMBL" id="CAA7407806.1"/>
    </source>
</evidence>
<dbReference type="InterPro" id="IPR002885">
    <property type="entry name" value="PPR_rpt"/>
</dbReference>
<sequence>MRSAWRVLLHRGGVSSPAGLARERLPSFQVRPPFPSNLSFLIGFLARGGAGGSIARGFSSETAAVDVNGVDHSLLIEIFSGGSVPEDVKAQLESAGIRMDHGYLNSVLRNLDGSPNVARRLFNWVAEMESKLLSSKSYNLMLGILGAEGKTTEFWEMLDMMKKKGYGLSKNAFLKASKGFDEKGMDKDLGLLKEMYESNSPENYIPRMSSRVCKILREGDELGNEVWKELKALDANLSPDLVAVVLDKLSSHPAKALLFFRWVVDNSSFRAERRTYNAMARVLGREDCLEDFWAVLKEMRDCGHELDYETYSKVSKQFLTRRMTKEAVDLYEFAMAGEEKPSPGDFMYLLRKVVVSRELELALVSRTVRVFKEAGYPVKDSIFSGVLKSLASAGRLGDCGNLVKAMEEGGFSASSTANDWVAIGLCTARRPDEATKFVLEMERSGCKFSPKTWAFLIQSYSLGGSTEKALSCFQQIVERNGCERAGCAFEALVTAYLRKNKAVDAYRALAAMADKNQLQPWQTTYKLLIERLLSEGKLKEASSLLGLMKTHGYPPFTDPFFGYISRFGSGEDAMVFLKAMTVKNFPSISVFIRTLEAVLKAGRKEVADDLLSKTPGYVRNHADVLGLVFSFKSSTETPTPEPVPI</sequence>
<reference evidence="3" key="1">
    <citation type="submission" date="2020-02" db="EMBL/GenBank/DDBJ databases">
        <authorList>
            <person name="Scholz U."/>
            <person name="Mascher M."/>
            <person name="Fiebig A."/>
        </authorList>
    </citation>
    <scope>NUCLEOTIDE SEQUENCE</scope>
</reference>
<dbReference type="Gene3D" id="1.25.40.10">
    <property type="entry name" value="Tetratricopeptide repeat domain"/>
    <property type="match status" value="2"/>
</dbReference>
<evidence type="ECO:0000256" key="2">
    <source>
        <dbReference type="PROSITE-ProRule" id="PRU00708"/>
    </source>
</evidence>
<dbReference type="PANTHER" id="PTHR47003:SF3">
    <property type="entry name" value="SMALL RIBOSOMAL SUBUNIT PROTEIN MS81 (RPPR8)"/>
    <property type="match status" value="1"/>
</dbReference>
<dbReference type="PROSITE" id="PS51375">
    <property type="entry name" value="PPR"/>
    <property type="match status" value="3"/>
</dbReference>
<dbReference type="InterPro" id="IPR044578">
    <property type="entry name" value="BIR6-like"/>
</dbReference>
<dbReference type="NCBIfam" id="TIGR00756">
    <property type="entry name" value="PPR"/>
    <property type="match status" value="3"/>
</dbReference>
<feature type="repeat" description="PPR" evidence="2">
    <location>
        <begin position="134"/>
        <end position="168"/>
    </location>
</feature>
<keyword evidence="1" id="KW-0677">Repeat</keyword>
<evidence type="ECO:0000256" key="1">
    <source>
        <dbReference type="ARBA" id="ARBA00022737"/>
    </source>
</evidence>
<dbReference type="PANTHER" id="PTHR47003">
    <property type="entry name" value="OS01G0970900 PROTEIN"/>
    <property type="match status" value="1"/>
</dbReference>